<accession>A0AAW2CBB5</accession>
<keyword evidence="4" id="KW-1185">Reference proteome</keyword>
<feature type="signal peptide" evidence="2">
    <location>
        <begin position="1"/>
        <end position="26"/>
    </location>
</feature>
<dbReference type="AlphaFoldDB" id="A0AAW2CBB5"/>
<evidence type="ECO:0000313" key="3">
    <source>
        <dbReference type="EMBL" id="KAK9994978.1"/>
    </source>
</evidence>
<gene>
    <name evidence="3" type="ORF">SO802_024681</name>
</gene>
<dbReference type="EMBL" id="JAZDWU010000008">
    <property type="protein sequence ID" value="KAK9994978.1"/>
    <property type="molecule type" value="Genomic_DNA"/>
</dbReference>
<proteinExistence type="predicted"/>
<name>A0AAW2CBB5_9ROSI</name>
<reference evidence="3 4" key="1">
    <citation type="submission" date="2024-01" db="EMBL/GenBank/DDBJ databases">
        <title>A telomere-to-telomere, gap-free genome of sweet tea (Lithocarpus litseifolius).</title>
        <authorList>
            <person name="Zhou J."/>
        </authorList>
    </citation>
    <scope>NUCLEOTIDE SEQUENCE [LARGE SCALE GENOMIC DNA]</scope>
    <source>
        <strain evidence="3">Zhou-2022a</strain>
        <tissue evidence="3">Leaf</tissue>
    </source>
</reference>
<organism evidence="3 4">
    <name type="scientific">Lithocarpus litseifolius</name>
    <dbReference type="NCBI Taxonomy" id="425828"/>
    <lineage>
        <taxon>Eukaryota</taxon>
        <taxon>Viridiplantae</taxon>
        <taxon>Streptophyta</taxon>
        <taxon>Embryophyta</taxon>
        <taxon>Tracheophyta</taxon>
        <taxon>Spermatophyta</taxon>
        <taxon>Magnoliopsida</taxon>
        <taxon>eudicotyledons</taxon>
        <taxon>Gunneridae</taxon>
        <taxon>Pentapetalae</taxon>
        <taxon>rosids</taxon>
        <taxon>fabids</taxon>
        <taxon>Fagales</taxon>
        <taxon>Fagaceae</taxon>
        <taxon>Lithocarpus</taxon>
    </lineage>
</organism>
<protein>
    <submittedName>
        <fullName evidence="3">Uncharacterized protein</fullName>
    </submittedName>
</protein>
<comment type="caution">
    <text evidence="3">The sequence shown here is derived from an EMBL/GenBank/DDBJ whole genome shotgun (WGS) entry which is preliminary data.</text>
</comment>
<feature type="chain" id="PRO_5043520062" evidence="2">
    <location>
        <begin position="27"/>
        <end position="61"/>
    </location>
</feature>
<evidence type="ECO:0000256" key="1">
    <source>
        <dbReference type="SAM" id="MobiDB-lite"/>
    </source>
</evidence>
<feature type="region of interest" description="Disordered" evidence="1">
    <location>
        <begin position="30"/>
        <end position="61"/>
    </location>
</feature>
<keyword evidence="2" id="KW-0732">Signal</keyword>
<sequence>MASKKFITLVVLFILMLLFASSKVESTGVAEASKLGSKSRKLVSGPSPDNPVCRGDCKRHR</sequence>
<evidence type="ECO:0000256" key="2">
    <source>
        <dbReference type="SAM" id="SignalP"/>
    </source>
</evidence>
<dbReference type="Proteomes" id="UP001459277">
    <property type="component" value="Unassembled WGS sequence"/>
</dbReference>
<evidence type="ECO:0000313" key="4">
    <source>
        <dbReference type="Proteomes" id="UP001459277"/>
    </source>
</evidence>